<reference evidence="1 2" key="1">
    <citation type="submission" date="2019-12" db="EMBL/GenBank/DDBJ databases">
        <title>Halocatena pleomorpha gen. nov. sp. nov., an extremely halophilic archaeon of family Halobacteriaceae isolated from saltpan soil.</title>
        <authorList>
            <person name="Pal Y."/>
            <person name="Verma A."/>
            <person name="Krishnamurthi S."/>
            <person name="Kumar P."/>
        </authorList>
    </citation>
    <scope>NUCLEOTIDE SEQUENCE [LARGE SCALE GENOMIC DNA]</scope>
    <source>
        <strain evidence="1 2">JCM 16495</strain>
    </source>
</reference>
<protein>
    <recommendedName>
        <fullName evidence="3">MarR family transcriptional regulator</fullName>
    </recommendedName>
</protein>
<dbReference type="Proteomes" id="UP000451471">
    <property type="component" value="Unassembled WGS sequence"/>
</dbReference>
<dbReference type="EMBL" id="WSZK01000036">
    <property type="protein sequence ID" value="MWG36496.1"/>
    <property type="molecule type" value="Genomic_DNA"/>
</dbReference>
<accession>A0A6B0GNJ0</accession>
<proteinExistence type="predicted"/>
<gene>
    <name evidence="1" type="ORF">GQS65_18735</name>
</gene>
<dbReference type="AlphaFoldDB" id="A0A6B0GNJ0"/>
<sequence length="85" mass="10010">MEPATHAEWTVSDRVWVTTMSVLAEREYPFRARLIRERAGLDAAQDRTIRRRLHVMADAGWLDHTEGSKWWYPGPHAEARFHTDH</sequence>
<evidence type="ECO:0000313" key="2">
    <source>
        <dbReference type="Proteomes" id="UP000451471"/>
    </source>
</evidence>
<name>A0A6B0GNJ0_9EURY</name>
<evidence type="ECO:0000313" key="1">
    <source>
        <dbReference type="EMBL" id="MWG36496.1"/>
    </source>
</evidence>
<evidence type="ECO:0008006" key="3">
    <source>
        <dbReference type="Google" id="ProtNLM"/>
    </source>
</evidence>
<organism evidence="1 2">
    <name type="scientific">Halomarina oriensis</name>
    <dbReference type="NCBI Taxonomy" id="671145"/>
    <lineage>
        <taxon>Archaea</taxon>
        <taxon>Methanobacteriati</taxon>
        <taxon>Methanobacteriota</taxon>
        <taxon>Stenosarchaea group</taxon>
        <taxon>Halobacteria</taxon>
        <taxon>Halobacteriales</taxon>
        <taxon>Natronomonadaceae</taxon>
        <taxon>Halomarina</taxon>
    </lineage>
</organism>
<comment type="caution">
    <text evidence="1">The sequence shown here is derived from an EMBL/GenBank/DDBJ whole genome shotgun (WGS) entry which is preliminary data.</text>
</comment>
<keyword evidence="2" id="KW-1185">Reference proteome</keyword>